<keyword evidence="2" id="KW-0320">Glycogen biosynthesis</keyword>
<dbReference type="RefSeq" id="WP_148398135.1">
    <property type="nucleotide sequence ID" value="NZ_JAJAGH010000005.1"/>
</dbReference>
<dbReference type="GO" id="GO:0008878">
    <property type="term" value="F:glucose-1-phosphate adenylyltransferase activity"/>
    <property type="evidence" value="ECO:0007669"/>
    <property type="project" value="UniProtKB-EC"/>
</dbReference>
<dbReference type="CDD" id="cd04651">
    <property type="entry name" value="LbH_G1P_AT_C"/>
    <property type="match status" value="1"/>
</dbReference>
<organism evidence="5 6">
    <name type="scientific">Hominibacterium faecale</name>
    <dbReference type="NCBI Taxonomy" id="2839743"/>
    <lineage>
        <taxon>Bacteria</taxon>
        <taxon>Bacillati</taxon>
        <taxon>Bacillota</taxon>
        <taxon>Clostridia</taxon>
        <taxon>Peptostreptococcales</taxon>
        <taxon>Anaerovoracaceae</taxon>
        <taxon>Hominibacterium</taxon>
    </lineage>
</organism>
<dbReference type="InterPro" id="IPR005835">
    <property type="entry name" value="NTP_transferase_dom"/>
</dbReference>
<evidence type="ECO:0000259" key="3">
    <source>
        <dbReference type="Pfam" id="PF00483"/>
    </source>
</evidence>
<dbReference type="InterPro" id="IPR011004">
    <property type="entry name" value="Trimer_LpxA-like_sf"/>
</dbReference>
<dbReference type="SUPFAM" id="SSF53448">
    <property type="entry name" value="Nucleotide-diphospho-sugar transferases"/>
    <property type="match status" value="1"/>
</dbReference>
<reference evidence="5" key="1">
    <citation type="submission" date="2022-09" db="EMBL/GenBank/DDBJ databases">
        <title>Culturomic study of gut microbiota in children with autism spectrum disorder.</title>
        <authorList>
            <person name="Efimov B.A."/>
            <person name="Chaplin A.V."/>
            <person name="Sokolova S.R."/>
            <person name="Pikina A.P."/>
            <person name="Korzhanova M."/>
            <person name="Belova V."/>
            <person name="Korostin D."/>
        </authorList>
    </citation>
    <scope>NUCLEOTIDE SEQUENCE</scope>
    <source>
        <strain evidence="5">ASD5510</strain>
    </source>
</reference>
<feature type="domain" description="Glucose-1-phosphate adenylyltransferase/Bifunctional protein GlmU-like C-terminal hexapeptide" evidence="4">
    <location>
        <begin position="282"/>
        <end position="351"/>
    </location>
</feature>
<dbReference type="PANTHER" id="PTHR43523">
    <property type="entry name" value="GLUCOSE-1-PHOSPHATE ADENYLYLTRANSFERASE-RELATED"/>
    <property type="match status" value="1"/>
</dbReference>
<evidence type="ECO:0000259" key="4">
    <source>
        <dbReference type="Pfam" id="PF24894"/>
    </source>
</evidence>
<dbReference type="EC" id="2.7.7.27" evidence="5"/>
<dbReference type="Pfam" id="PF24894">
    <property type="entry name" value="Hexapep_GlmU"/>
    <property type="match status" value="1"/>
</dbReference>
<dbReference type="GO" id="GO:0005978">
    <property type="term" value="P:glycogen biosynthetic process"/>
    <property type="evidence" value="ECO:0007669"/>
    <property type="project" value="UniProtKB-KW"/>
</dbReference>
<dbReference type="EMBL" id="JAOSHN010000001">
    <property type="protein sequence ID" value="MCU7377235.1"/>
    <property type="molecule type" value="Genomic_DNA"/>
</dbReference>
<accession>A0A9J6QRS7</accession>
<dbReference type="NCBIfam" id="TIGR02092">
    <property type="entry name" value="glgD"/>
    <property type="match status" value="1"/>
</dbReference>
<dbReference type="Pfam" id="PF00483">
    <property type="entry name" value="NTP_transferase"/>
    <property type="match status" value="1"/>
</dbReference>
<dbReference type="Gene3D" id="2.160.10.10">
    <property type="entry name" value="Hexapeptide repeat proteins"/>
    <property type="match status" value="1"/>
</dbReference>
<dbReference type="Proteomes" id="UP001065549">
    <property type="component" value="Unassembled WGS sequence"/>
</dbReference>
<sequence length="367" mass="41444">MNKVIGLITTNYTNGHFGPLAQNRPAATIPFGGRYRLVDFPLSNMVHSGVRSVGITTSHCYRSIIDHLGDGKYWSLDRKSGGLFFLPGSIYGLKRFEGKFLLRDFIDNRPYLARANGHLVVVSASNKIYNMDLQPLIRQHRQSGAQITMVYKEIADAHMKQGPFLDLGQDGRLVGIRRQTAGHAAWFMDCFVINQEDLLALMDWYETMSYVDLMEIIYENIIDMKIDSYRFDGYVGAVDSTYDYMRCSLDLLKPEISDELFNNGRKIFTKVQDSPPSKYRSGSHVSNSLIANGCVIEGTVENSILSRSVRIGRGAVVKNCVIMQQSNIKTGAFMENVICDKFVRINEDTRLSGNRYTPLVIEKSKEV</sequence>
<gene>
    <name evidence="5" type="primary">glgD</name>
    <name evidence="5" type="ORF">OBO34_02580</name>
</gene>
<name>A0A9J6QRS7_9FIRM</name>
<evidence type="ECO:0000256" key="1">
    <source>
        <dbReference type="ARBA" id="ARBA00010443"/>
    </source>
</evidence>
<dbReference type="InterPro" id="IPR011832">
    <property type="entry name" value="GlgDAde_trans"/>
</dbReference>
<dbReference type="Gene3D" id="3.90.550.10">
    <property type="entry name" value="Spore Coat Polysaccharide Biosynthesis Protein SpsA, Chain A"/>
    <property type="match status" value="1"/>
</dbReference>
<comment type="caution">
    <text evidence="5">The sequence shown here is derived from an EMBL/GenBank/DDBJ whole genome shotgun (WGS) entry which is preliminary data.</text>
</comment>
<comment type="similarity">
    <text evidence="1">Belongs to the bacterial/plant glucose-1-phosphate adenylyltransferase family.</text>
</comment>
<dbReference type="AlphaFoldDB" id="A0A9J6QRS7"/>
<keyword evidence="6" id="KW-1185">Reference proteome</keyword>
<evidence type="ECO:0000313" key="5">
    <source>
        <dbReference type="EMBL" id="MCU7377235.1"/>
    </source>
</evidence>
<dbReference type="InterPro" id="IPR029044">
    <property type="entry name" value="Nucleotide-diphossugar_trans"/>
</dbReference>
<evidence type="ECO:0000256" key="2">
    <source>
        <dbReference type="ARBA" id="ARBA00023056"/>
    </source>
</evidence>
<proteinExistence type="inferred from homology"/>
<dbReference type="PANTHER" id="PTHR43523:SF6">
    <property type="entry name" value="GLYCOGEN BIOSYNTHESIS PROTEIN GLGD"/>
    <property type="match status" value="1"/>
</dbReference>
<dbReference type="InterPro" id="IPR056818">
    <property type="entry name" value="GlmU/GlgC-like_hexapep"/>
</dbReference>
<evidence type="ECO:0000313" key="6">
    <source>
        <dbReference type="Proteomes" id="UP001065549"/>
    </source>
</evidence>
<keyword evidence="5" id="KW-0808">Transferase</keyword>
<dbReference type="InterPro" id="IPR011831">
    <property type="entry name" value="ADP-Glc_PPase"/>
</dbReference>
<feature type="domain" description="Nucleotidyl transferase" evidence="3">
    <location>
        <begin position="19"/>
        <end position="152"/>
    </location>
</feature>
<dbReference type="SUPFAM" id="SSF51161">
    <property type="entry name" value="Trimeric LpxA-like enzymes"/>
    <property type="match status" value="1"/>
</dbReference>
<protein>
    <submittedName>
        <fullName evidence="5">Glucose-1-phosphate adenylyltransferase subunit GlgD</fullName>
        <ecNumber evidence="5">2.7.7.27</ecNumber>
    </submittedName>
</protein>
<keyword evidence="5" id="KW-0548">Nucleotidyltransferase</keyword>